<organism evidence="2 3">
    <name type="scientific">Oleispira antarctica RB-8</name>
    <dbReference type="NCBI Taxonomy" id="698738"/>
    <lineage>
        <taxon>Bacteria</taxon>
        <taxon>Pseudomonadati</taxon>
        <taxon>Pseudomonadota</taxon>
        <taxon>Gammaproteobacteria</taxon>
        <taxon>Oceanospirillales</taxon>
        <taxon>Oceanospirillaceae</taxon>
        <taxon>Oleispira</taxon>
    </lineage>
</organism>
<dbReference type="AlphaFoldDB" id="R4YNV0"/>
<dbReference type="InterPro" id="IPR045795">
    <property type="entry name" value="SLT_4"/>
</dbReference>
<evidence type="ECO:0000313" key="2">
    <source>
        <dbReference type="EMBL" id="CCK76475.1"/>
    </source>
</evidence>
<dbReference type="Proteomes" id="UP000032749">
    <property type="component" value="Chromosome"/>
</dbReference>
<dbReference type="Pfam" id="PF19489">
    <property type="entry name" value="SLT_4"/>
    <property type="match status" value="1"/>
</dbReference>
<feature type="domain" description="Transglycosylase SLT" evidence="1">
    <location>
        <begin position="5"/>
        <end position="187"/>
    </location>
</feature>
<reference evidence="2 3" key="1">
    <citation type="journal article" date="2013" name="Nat. Commun.">
        <title>Genome sequence and functional genomic analysis of the oil-degrading bacterium Oleispira antarctica.</title>
        <authorList>
            <person name="Kube M."/>
            <person name="Chernikova T.N."/>
            <person name="Al-Ramahi Y."/>
            <person name="Beloqui A."/>
            <person name="Lopez-Cortez N."/>
            <person name="Guazzaroni M.E."/>
            <person name="Heipieper H.J."/>
            <person name="Klages S."/>
            <person name="Kotsyurbenko O.R."/>
            <person name="Langer I."/>
            <person name="Nechitaylo T.Y."/>
            <person name="Lunsdorf H."/>
            <person name="Fernandez M."/>
            <person name="Juarez S."/>
            <person name="Ciordia S."/>
            <person name="Singer A."/>
            <person name="Kagan O."/>
            <person name="Egorova O."/>
            <person name="Petit P.A."/>
            <person name="Stogios P."/>
            <person name="Kim Y."/>
            <person name="Tchigvintsev A."/>
            <person name="Flick R."/>
            <person name="Denaro R."/>
            <person name="Genovese M."/>
            <person name="Albar J.P."/>
            <person name="Reva O.N."/>
            <person name="Martinez-Gomariz M."/>
            <person name="Tran H."/>
            <person name="Ferrer M."/>
            <person name="Savchenko A."/>
            <person name="Yakunin A.F."/>
            <person name="Yakimov M.M."/>
            <person name="Golyshina O.V."/>
            <person name="Reinhardt R."/>
            <person name="Golyshin P.N."/>
        </authorList>
    </citation>
    <scope>NUCLEOTIDE SEQUENCE [LARGE SCALE GENOMIC DNA]</scope>
</reference>
<dbReference type="Gene3D" id="1.10.530.10">
    <property type="match status" value="1"/>
</dbReference>
<keyword evidence="3" id="KW-1185">Reference proteome</keyword>
<dbReference type="PATRIC" id="fig|698738.3.peg.2380"/>
<dbReference type="InterPro" id="IPR023346">
    <property type="entry name" value="Lysozyme-like_dom_sf"/>
</dbReference>
<dbReference type="HOGENOM" id="CLU_094963_0_0_6"/>
<dbReference type="STRING" id="698738.OLEAN_C22990"/>
<dbReference type="KEGG" id="oai:OLEAN_C22990"/>
<evidence type="ECO:0000313" key="3">
    <source>
        <dbReference type="Proteomes" id="UP000032749"/>
    </source>
</evidence>
<evidence type="ECO:0000259" key="1">
    <source>
        <dbReference type="Pfam" id="PF19489"/>
    </source>
</evidence>
<dbReference type="CDD" id="cd00442">
    <property type="entry name" value="Lyz-like"/>
    <property type="match status" value="1"/>
</dbReference>
<protein>
    <recommendedName>
        <fullName evidence="1">Transglycosylase SLT domain-containing protein</fullName>
    </recommendedName>
</protein>
<dbReference type="PROSITE" id="PS51257">
    <property type="entry name" value="PROKAR_LIPOPROTEIN"/>
    <property type="match status" value="1"/>
</dbReference>
<gene>
    <name evidence="2" type="ORF">OLEAN_C22990</name>
</gene>
<name>R4YNV0_OLEAN</name>
<accession>R4YNV0</accession>
<dbReference type="SUPFAM" id="SSF53955">
    <property type="entry name" value="Lysozyme-like"/>
    <property type="match status" value="1"/>
</dbReference>
<dbReference type="EMBL" id="FO203512">
    <property type="protein sequence ID" value="CCK76475.1"/>
    <property type="molecule type" value="Genomic_DNA"/>
</dbReference>
<sequence length="225" mass="26239">MLKAMTLSLMVFIAGCTTSPPQNVDDVCEIFDEYYDWYSASKEVEKKYGVPIGVTMAFIHQESRFVEDARPPREWFLWIFPGSRASSAYGYTQALDGTWTEYQRKTDQWSADRDDFTDAVDFVGWYNSRTIKRTGIKRHDAYRLYLAYHDGAGGYLKGTYKKKPWLMKVSRKVDRRAKMYNRQLVQCRSTLDSGWLWRTLFGSNPFDSMRQQKFARLAADSAPLN</sequence>
<proteinExistence type="predicted"/>